<dbReference type="EMBL" id="AP021875">
    <property type="protein sequence ID" value="BBO72691.1"/>
    <property type="molecule type" value="Genomic_DNA"/>
</dbReference>
<dbReference type="AlphaFoldDB" id="A0A5K7YZT1"/>
<accession>A0A5K7YZT1</accession>
<sequence length="112" mass="13380">MEQEKKKEIAKRLMEQKEELHTEYREKGFRAGQGIVDYFDYETLLFIKNVVVPNGVDGRYNSCSNSDDTYRDYLNEIIEDDDFLLDEEIWDVWSDGWIKGFLQAWLEIKAEL</sequence>
<evidence type="ECO:0000313" key="1">
    <source>
        <dbReference type="EMBL" id="BBO72691.1"/>
    </source>
</evidence>
<dbReference type="Proteomes" id="UP000427769">
    <property type="component" value="Chromosome"/>
</dbReference>
<proteinExistence type="predicted"/>
<reference evidence="1 2" key="1">
    <citation type="submission" date="2019-11" db="EMBL/GenBank/DDBJ databases">
        <title>Comparative genomics of hydrocarbon-degrading Desulfosarcina strains.</title>
        <authorList>
            <person name="Watanabe M."/>
            <person name="Kojima H."/>
            <person name="Fukui M."/>
        </authorList>
    </citation>
    <scope>NUCLEOTIDE SEQUENCE [LARGE SCALE GENOMIC DNA]</scope>
    <source>
        <strain evidence="1 2">PP31</strain>
    </source>
</reference>
<name>A0A5K7YZT1_9BACT</name>
<evidence type="ECO:0000313" key="2">
    <source>
        <dbReference type="Proteomes" id="UP000427769"/>
    </source>
</evidence>
<dbReference type="KEGG" id="dwd:DSCW_01080"/>
<dbReference type="RefSeq" id="WP_155301873.1">
    <property type="nucleotide sequence ID" value="NZ_AP021875.1"/>
</dbReference>
<organism evidence="1 2">
    <name type="scientific">Desulfosarcina widdelii</name>
    <dbReference type="NCBI Taxonomy" id="947919"/>
    <lineage>
        <taxon>Bacteria</taxon>
        <taxon>Pseudomonadati</taxon>
        <taxon>Thermodesulfobacteriota</taxon>
        <taxon>Desulfobacteria</taxon>
        <taxon>Desulfobacterales</taxon>
        <taxon>Desulfosarcinaceae</taxon>
        <taxon>Desulfosarcina</taxon>
    </lineage>
</organism>
<protein>
    <submittedName>
        <fullName evidence="1">Uncharacterized protein</fullName>
    </submittedName>
</protein>
<gene>
    <name evidence="1" type="ORF">DSCW_01080</name>
</gene>
<keyword evidence="2" id="KW-1185">Reference proteome</keyword>